<name>A0A7W3TCL0_9ACTN</name>
<accession>A0A7W3TCL0</accession>
<dbReference type="EMBL" id="VKHT01000225">
    <property type="protein sequence ID" value="MBB0244369.1"/>
    <property type="molecule type" value="Genomic_DNA"/>
</dbReference>
<organism evidence="1 2">
    <name type="scientific">Streptomyces alkaliphilus</name>
    <dbReference type="NCBI Taxonomy" id="1472722"/>
    <lineage>
        <taxon>Bacteria</taxon>
        <taxon>Bacillati</taxon>
        <taxon>Actinomycetota</taxon>
        <taxon>Actinomycetes</taxon>
        <taxon>Kitasatosporales</taxon>
        <taxon>Streptomycetaceae</taxon>
        <taxon>Streptomyces</taxon>
    </lineage>
</organism>
<dbReference type="AlphaFoldDB" id="A0A7W3TCL0"/>
<keyword evidence="2" id="KW-1185">Reference proteome</keyword>
<reference evidence="2" key="1">
    <citation type="submission" date="2019-10" db="EMBL/GenBank/DDBJ databases">
        <title>Streptomyces sp. nov., a novel actinobacterium isolated from alkaline environment.</title>
        <authorList>
            <person name="Golinska P."/>
        </authorList>
    </citation>
    <scope>NUCLEOTIDE SEQUENCE [LARGE SCALE GENOMIC DNA]</scope>
    <source>
        <strain evidence="2">DSM 42118</strain>
    </source>
</reference>
<evidence type="ECO:0000313" key="2">
    <source>
        <dbReference type="Proteomes" id="UP000538929"/>
    </source>
</evidence>
<protein>
    <submittedName>
        <fullName evidence="1">Uncharacterized protein</fullName>
    </submittedName>
</protein>
<sequence>MRGAAEPGELVAWAQAVHFEEAVDIKEGQEDLLRRFLVEVSTPELFGAVTIDTCHGWVNVLSGAPIEETG</sequence>
<dbReference type="Proteomes" id="UP000538929">
    <property type="component" value="Unassembled WGS sequence"/>
</dbReference>
<evidence type="ECO:0000313" key="1">
    <source>
        <dbReference type="EMBL" id="MBB0244369.1"/>
    </source>
</evidence>
<gene>
    <name evidence="1" type="ORF">FNQ90_09690</name>
</gene>
<proteinExistence type="predicted"/>
<comment type="caution">
    <text evidence="1">The sequence shown here is derived from an EMBL/GenBank/DDBJ whole genome shotgun (WGS) entry which is preliminary data.</text>
</comment>